<proteinExistence type="predicted"/>
<dbReference type="AlphaFoldDB" id="E6PYI4"/>
<accession>E6PYI4</accession>
<feature type="region of interest" description="Disordered" evidence="1">
    <location>
        <begin position="20"/>
        <end position="44"/>
    </location>
</feature>
<evidence type="ECO:0000313" key="3">
    <source>
        <dbReference type="EMBL" id="CBH99993.1"/>
    </source>
</evidence>
<feature type="domain" description="Glycoamylase-like" evidence="2">
    <location>
        <begin position="216"/>
        <end position="423"/>
    </location>
</feature>
<sequence>MAGMTLGLPLLPGHVVDALASQNPGRHSDQQHTQPAPRPGAPTALSAEDDQLLEEIEHANFLFFWEQANPQTGLIKDRCNVRATDTSIVASIASTGFGLTGICIGEKRGYVDHAEARLRVIQALSFLWHKLPTHRGFFYHFANINTGERLWDAEVSSVDTAILLCGVLACRSHFHDPTISELAQAIFDRVDWTWLSEDTALLPMGWTPEFGFLPSKWDFYSELMMIYLLGMGSATHPLNSDAWFAWKRTIFEYDGLRYIGSYAPLFVHQYSQAWFDFRNKKDRYTDYFENSVIATDVHRRFCIEMNPTFPDYSNALWGITASDSKNGYVVWGGPPATGPIDGTVVPCAAGGSLPFLPNETMRVLRTIHDHYPGAWCRYGFVDAFNPLTEWYDTDVVGIDTGITMLMAENARTGFVWETFMKNPEAQRGMAKAGFKSYNPAAGKN</sequence>
<gene>
    <name evidence="3" type="ORF">CARN3_0970</name>
</gene>
<reference evidence="3" key="1">
    <citation type="submission" date="2009-10" db="EMBL/GenBank/DDBJ databases">
        <title>Diversity of trophic interactions inside an arsenic-rich microbial ecosystem.</title>
        <authorList>
            <person name="Bertin P.N."/>
            <person name="Heinrich-Salmeron A."/>
            <person name="Pelletier E."/>
            <person name="Goulhen-Chollet F."/>
            <person name="Arsene-Ploetze F."/>
            <person name="Gallien S."/>
            <person name="Calteau A."/>
            <person name="Vallenet D."/>
            <person name="Casiot C."/>
            <person name="Chane-Woon-Ming B."/>
            <person name="Giloteaux L."/>
            <person name="Barakat M."/>
            <person name="Bonnefoy V."/>
            <person name="Bruneel O."/>
            <person name="Chandler M."/>
            <person name="Cleiss J."/>
            <person name="Duran R."/>
            <person name="Elbaz-Poulichet F."/>
            <person name="Fonknechten N."/>
            <person name="Lauga B."/>
            <person name="Mornico D."/>
            <person name="Ortet P."/>
            <person name="Schaeffer C."/>
            <person name="Siguier P."/>
            <person name="Alexander Thil Smith A."/>
            <person name="Van Dorsselaer A."/>
            <person name="Weissenbach J."/>
            <person name="Medigue C."/>
            <person name="Le Paslier D."/>
        </authorList>
    </citation>
    <scope>NUCLEOTIDE SEQUENCE</scope>
</reference>
<comment type="caution">
    <text evidence="3">The sequence shown here is derived from an EMBL/GenBank/DDBJ whole genome shotgun (WGS) entry which is preliminary data.</text>
</comment>
<evidence type="ECO:0000256" key="1">
    <source>
        <dbReference type="SAM" id="MobiDB-lite"/>
    </source>
</evidence>
<dbReference type="InterPro" id="IPR019282">
    <property type="entry name" value="Glycoamylase-like_cons_dom"/>
</dbReference>
<name>E6PYI4_9ZZZZ</name>
<dbReference type="Pfam" id="PF10091">
    <property type="entry name" value="Glycoamylase"/>
    <property type="match status" value="1"/>
</dbReference>
<organism evidence="3">
    <name type="scientific">mine drainage metagenome</name>
    <dbReference type="NCBI Taxonomy" id="410659"/>
    <lineage>
        <taxon>unclassified sequences</taxon>
        <taxon>metagenomes</taxon>
        <taxon>ecological metagenomes</taxon>
    </lineage>
</organism>
<protein>
    <recommendedName>
        <fullName evidence="2">Glycoamylase-like domain-containing protein</fullName>
    </recommendedName>
</protein>
<dbReference type="EMBL" id="CABN01000081">
    <property type="protein sequence ID" value="CBH99993.1"/>
    <property type="molecule type" value="Genomic_DNA"/>
</dbReference>
<dbReference type="Gene3D" id="1.50.10.140">
    <property type="match status" value="1"/>
</dbReference>
<evidence type="ECO:0000259" key="2">
    <source>
        <dbReference type="Pfam" id="PF10091"/>
    </source>
</evidence>